<evidence type="ECO:0000313" key="5">
    <source>
        <dbReference type="EMBL" id="SHI48492.1"/>
    </source>
</evidence>
<dbReference type="eggNOG" id="COG3209">
    <property type="taxonomic scope" value="Bacteria"/>
</dbReference>
<evidence type="ECO:0000256" key="2">
    <source>
        <dbReference type="SAM" id="MobiDB-lite"/>
    </source>
</evidence>
<dbReference type="Pfam" id="PF00149">
    <property type="entry name" value="Metallophos"/>
    <property type="match status" value="1"/>
</dbReference>
<dbReference type="Gene3D" id="3.60.21.10">
    <property type="match status" value="1"/>
</dbReference>
<feature type="region of interest" description="Disordered" evidence="2">
    <location>
        <begin position="550"/>
        <end position="585"/>
    </location>
</feature>
<feature type="region of interest" description="Disordered" evidence="2">
    <location>
        <begin position="348"/>
        <end position="380"/>
    </location>
</feature>
<evidence type="ECO:0000259" key="4">
    <source>
        <dbReference type="Pfam" id="PF16656"/>
    </source>
</evidence>
<dbReference type="Gene3D" id="2.60.40.380">
    <property type="entry name" value="Purple acid phosphatase-like, N-terminal"/>
    <property type="match status" value="1"/>
</dbReference>
<dbReference type="InterPro" id="IPR008963">
    <property type="entry name" value="Purple_acid_Pase-like_N"/>
</dbReference>
<dbReference type="Proteomes" id="UP000184396">
    <property type="component" value="Unassembled WGS sequence"/>
</dbReference>
<dbReference type="InterPro" id="IPR021655">
    <property type="entry name" value="Put_metal-bd"/>
</dbReference>
<dbReference type="PANTHER" id="PTHR22953:SF153">
    <property type="entry name" value="PURPLE ACID PHOSPHATASE"/>
    <property type="match status" value="1"/>
</dbReference>
<feature type="compositionally biased region" description="Acidic residues" evidence="2">
    <location>
        <begin position="569"/>
        <end position="585"/>
    </location>
</feature>
<dbReference type="eggNOG" id="COG1409">
    <property type="taxonomic scope" value="Bacteria"/>
</dbReference>
<name>A0A1M6BIC9_9FLAO</name>
<dbReference type="CDD" id="cd00063">
    <property type="entry name" value="FN3"/>
    <property type="match status" value="1"/>
</dbReference>
<feature type="region of interest" description="Disordered" evidence="2">
    <location>
        <begin position="612"/>
        <end position="631"/>
    </location>
</feature>
<dbReference type="InterPro" id="IPR015914">
    <property type="entry name" value="PAPs_N"/>
</dbReference>
<dbReference type="STRING" id="1178825.SAMN05216261_0745"/>
<dbReference type="GO" id="GO:0046872">
    <property type="term" value="F:metal ion binding"/>
    <property type="evidence" value="ECO:0007669"/>
    <property type="project" value="InterPro"/>
</dbReference>
<dbReference type="InterPro" id="IPR004843">
    <property type="entry name" value="Calcineurin-like_PHP"/>
</dbReference>
<dbReference type="GO" id="GO:0003993">
    <property type="term" value="F:acid phosphatase activity"/>
    <property type="evidence" value="ECO:0007669"/>
    <property type="project" value="InterPro"/>
</dbReference>
<accession>A0A1M6BIC9</accession>
<protein>
    <submittedName>
        <fullName evidence="5">Putative metal-binding motif-containing protein</fullName>
    </submittedName>
</protein>
<dbReference type="SUPFAM" id="SSF56300">
    <property type="entry name" value="Metallo-dependent phosphatases"/>
    <property type="match status" value="1"/>
</dbReference>
<dbReference type="Pfam" id="PF16656">
    <property type="entry name" value="Pur_ac_phosph_N"/>
    <property type="match status" value="1"/>
</dbReference>
<reference evidence="5 6" key="1">
    <citation type="submission" date="2016-11" db="EMBL/GenBank/DDBJ databases">
        <authorList>
            <person name="Jaros S."/>
            <person name="Januszkiewicz K."/>
            <person name="Wedrychowicz H."/>
        </authorList>
    </citation>
    <scope>NUCLEOTIDE SEQUENCE [LARGE SCALE GENOMIC DNA]</scope>
    <source>
        <strain evidence="5 6">CGMCC 1.12213</strain>
    </source>
</reference>
<dbReference type="Pfam" id="PF11617">
    <property type="entry name" value="Cu-binding_MopE"/>
    <property type="match status" value="7"/>
</dbReference>
<feature type="non-terminal residue" evidence="5">
    <location>
        <position position="972"/>
    </location>
</feature>
<feature type="domain" description="Calcineurin-like phosphoesterase" evidence="3">
    <location>
        <begin position="150"/>
        <end position="328"/>
    </location>
</feature>
<gene>
    <name evidence="5" type="ORF">SAMN05216261_0745</name>
</gene>
<dbReference type="AlphaFoldDB" id="A0A1M6BIC9"/>
<evidence type="ECO:0000256" key="1">
    <source>
        <dbReference type="ARBA" id="ARBA00022729"/>
    </source>
</evidence>
<dbReference type="RefSeq" id="WP_178313104.1">
    <property type="nucleotide sequence ID" value="NZ_FQYK01000002.1"/>
</dbReference>
<dbReference type="EMBL" id="FQYK01000002">
    <property type="protein sequence ID" value="SHI48492.1"/>
    <property type="molecule type" value="Genomic_DNA"/>
</dbReference>
<proteinExistence type="predicted"/>
<organism evidence="5 6">
    <name type="scientific">Algibacter luteus</name>
    <dbReference type="NCBI Taxonomy" id="1178825"/>
    <lineage>
        <taxon>Bacteria</taxon>
        <taxon>Pseudomonadati</taxon>
        <taxon>Bacteroidota</taxon>
        <taxon>Flavobacteriia</taxon>
        <taxon>Flavobacteriales</taxon>
        <taxon>Flavobacteriaceae</taxon>
        <taxon>Algibacter</taxon>
    </lineage>
</organism>
<keyword evidence="6" id="KW-1185">Reference proteome</keyword>
<evidence type="ECO:0000259" key="3">
    <source>
        <dbReference type="Pfam" id="PF00149"/>
    </source>
</evidence>
<keyword evidence="1" id="KW-0732">Signal</keyword>
<dbReference type="InterPro" id="IPR003961">
    <property type="entry name" value="FN3_dom"/>
</dbReference>
<evidence type="ECO:0000313" key="6">
    <source>
        <dbReference type="Proteomes" id="UP000184396"/>
    </source>
</evidence>
<dbReference type="PANTHER" id="PTHR22953">
    <property type="entry name" value="ACID PHOSPHATASE RELATED"/>
    <property type="match status" value="1"/>
</dbReference>
<sequence length="972" mass="104100">MKENYKLLILLCGSILLNISVFSQTIIRGPYLQKGTTSSVVVKWRTDTNTSSVIEYGTNTSYGSTFSESTPKTDHELEITGLSPGTIYYYRIGTGGSLLSGNSDIYFKTHPLIGASDPYTFWILGHIGNGGLGKARAVDVRDAYYSYIGNNVTDAMIVTGDNAGYKNSEVDYQKYYFDMFDSKLKNTIGWSCLGNLEGNSVPFGTQTGPYYDIFTFPTLGESGGLQSNTESYYSFDYGNIHFIVLNSFDEDRSVGSTMYNWAQNDLLNTTQKWIVAIWHHPPYSKGYHPSEGFDQKGNPAEIELIEMRQNFNPLMESLGVDLVIGGHTESYERSYFISGHYGESASFDSSTHTMGANGGGSGQTTGANPDGAYSKPTSGPNAGKGTVYVVNSTASQIISGLPLDHNAMYYSESYYGSGVLEVDGDNLTHKFLDYNGNIRDFFTIEKASVSQTWYQDFDGDNFGNASVTQEAVTQPVGYVADNTDCDDNDADEFPGQTWYIGVDSDGDTFFGSVNSIIACENPGGYTTSAPTTPDCDDTDGNVNPGATEIIGNNIDDDCNPATSDSSPTSDDDGDGWTENQGDCDDFEPLAYPGNTEVLYDGIDNDCNPATLDTEDADGDGVNSDTDCDDNEPLAYPGNTEVLYDGIDNDCDPLTLDTEDADGDGVNSDTDCDDNNPLVYPGNTEVPYNGIDDDCNPLTLDDDLDGDGFNNGAGNLFTDNFNRADSNDLGSDWTHSIGFGGGVAGIVSNTVKKGEGIFAIAYRNGTFDDDQWAEATFSGGGVSWSGVALRCDATSSVVWQCSGSYIQLLVVNNGTRTGKGLITYPVVEGDVIRGEVIGTTYKVFINGTLAHSINNPSGANTSGNPGIMVEGYAMDNWSGGDNSSNGTDCDDTDNTVYPGAPELCDGKDNDCDAVIDNDITFTTYYADADGDSYGDVADAGTLFCSDPGVGFGLTNDDCNDEDAAINPGAIEIV</sequence>
<feature type="domain" description="Purple acid phosphatase N-terminal" evidence="4">
    <location>
        <begin position="33"/>
        <end position="106"/>
    </location>
</feature>
<dbReference type="SUPFAM" id="SSF49363">
    <property type="entry name" value="Purple acid phosphatase, N-terminal domain"/>
    <property type="match status" value="1"/>
</dbReference>
<dbReference type="InterPro" id="IPR039331">
    <property type="entry name" value="PAPs-like"/>
</dbReference>
<dbReference type="InterPro" id="IPR029052">
    <property type="entry name" value="Metallo-depent_PP-like"/>
</dbReference>